<dbReference type="InterPro" id="IPR000182">
    <property type="entry name" value="GNAT_dom"/>
</dbReference>
<evidence type="ECO:0000313" key="3">
    <source>
        <dbReference type="Proteomes" id="UP000779508"/>
    </source>
</evidence>
<protein>
    <submittedName>
        <fullName evidence="2">GNAT family N-acetyltransferase</fullName>
    </submittedName>
</protein>
<feature type="domain" description="N-acetyltransferase" evidence="1">
    <location>
        <begin position="4"/>
        <end position="144"/>
    </location>
</feature>
<dbReference type="PROSITE" id="PS51186">
    <property type="entry name" value="GNAT"/>
    <property type="match status" value="1"/>
</dbReference>
<comment type="caution">
    <text evidence="2">The sequence shown here is derived from an EMBL/GenBank/DDBJ whole genome shotgun (WGS) entry which is preliminary data.</text>
</comment>
<evidence type="ECO:0000313" key="2">
    <source>
        <dbReference type="EMBL" id="MBU5677069.1"/>
    </source>
</evidence>
<reference evidence="2 3" key="1">
    <citation type="submission" date="2021-06" db="EMBL/GenBank/DDBJ databases">
        <authorList>
            <person name="Sun Q."/>
            <person name="Li D."/>
        </authorList>
    </citation>
    <scope>NUCLEOTIDE SEQUENCE [LARGE SCALE GENOMIC DNA]</scope>
    <source>
        <strain evidence="2 3">MSJ-5</strain>
    </source>
</reference>
<dbReference type="RefSeq" id="WP_216417503.1">
    <property type="nucleotide sequence ID" value="NZ_JAHLQK010000004.1"/>
</dbReference>
<evidence type="ECO:0000259" key="1">
    <source>
        <dbReference type="PROSITE" id="PS51186"/>
    </source>
</evidence>
<dbReference type="Proteomes" id="UP000779508">
    <property type="component" value="Unassembled WGS sequence"/>
</dbReference>
<organism evidence="2 3">
    <name type="scientific">Alkaliphilus flagellatus</name>
    <dbReference type="NCBI Taxonomy" id="2841507"/>
    <lineage>
        <taxon>Bacteria</taxon>
        <taxon>Bacillati</taxon>
        <taxon>Bacillota</taxon>
        <taxon>Clostridia</taxon>
        <taxon>Peptostreptococcales</taxon>
        <taxon>Natronincolaceae</taxon>
        <taxon>Alkaliphilus</taxon>
    </lineage>
</organism>
<keyword evidence="3" id="KW-1185">Reference proteome</keyword>
<dbReference type="Pfam" id="PF00583">
    <property type="entry name" value="Acetyltransf_1"/>
    <property type="match status" value="1"/>
</dbReference>
<sequence length="144" mass="16780">MSDIKIRKIKQSDFKDIFELNCDLGYEYPKEKTEQRIRYILENTEDVILVAESGGEVVGYIHGSPYELLYSDSLMNVLGLVIKEKVRRSGIGHLLITELENIAKEKAFMGIRLVSGYNRIHAHKFYEKHGYINRKDQKNFIKLI</sequence>
<gene>
    <name evidence="2" type="ORF">KQI88_11670</name>
</gene>
<name>A0ABS6G3W9_9FIRM</name>
<accession>A0ABS6G3W9</accession>
<dbReference type="CDD" id="cd04301">
    <property type="entry name" value="NAT_SF"/>
    <property type="match status" value="1"/>
</dbReference>
<dbReference type="EMBL" id="JAHLQK010000004">
    <property type="protein sequence ID" value="MBU5677069.1"/>
    <property type="molecule type" value="Genomic_DNA"/>
</dbReference>
<proteinExistence type="predicted"/>